<dbReference type="SMART" id="SM00857">
    <property type="entry name" value="Resolvase"/>
    <property type="match status" value="1"/>
</dbReference>
<dbReference type="Pfam" id="PF00239">
    <property type="entry name" value="Resolvase"/>
    <property type="match status" value="1"/>
</dbReference>
<dbReference type="Proteomes" id="UP001500307">
    <property type="component" value="Unassembled WGS sequence"/>
</dbReference>
<dbReference type="PANTHER" id="PTHR30461:SF23">
    <property type="entry name" value="DNA RECOMBINASE-RELATED"/>
    <property type="match status" value="1"/>
</dbReference>
<dbReference type="PROSITE" id="PS51736">
    <property type="entry name" value="RECOMBINASES_3"/>
    <property type="match status" value="1"/>
</dbReference>
<evidence type="ECO:0000313" key="3">
    <source>
        <dbReference type="EMBL" id="GAA4575651.1"/>
    </source>
</evidence>
<dbReference type="InterPro" id="IPR006119">
    <property type="entry name" value="Resolv_N"/>
</dbReference>
<dbReference type="InterPro" id="IPR036162">
    <property type="entry name" value="Resolvase-like_N_sf"/>
</dbReference>
<evidence type="ECO:0000313" key="4">
    <source>
        <dbReference type="Proteomes" id="UP001500307"/>
    </source>
</evidence>
<sequence>MSSVRISRASAKQSATNSLGTSGESLYDHLYRVLRILIPGNFEGGNAGMDVVIYARLSLDKLGNELGVDRQLEACRELAARQGWTVTRELIDNSISATTGRVRPAFEKLLTLSPKPDAIIVWHLDRLVRLTRELDRVISYGVPVHAVTAGMLDLSNPTGVLMANVVTAFSQFEGQQKAARQRLAATQRASQGRPWWSARPFGYERDGTPRGGEAEAVQRAYQDLLAGRSLLSIADEWNRQGMLTTRGRNWTGATVRQLLMSARNCAIRTYAGDEVGPGNWDALVPEEIYRSAVRVLNSPTRKTGGGGPRRSLLTGVATCANCGGPIRTAWRGRKGEQGSYAVYECKFKHCVSHRQDEADTMVSERVIRFLTAPQFAEAFEQSEDDLPVQQMRDELGSLRSRLDDLATDYAAGLVTRSQFLTASQTMRSRVDELEDQLSQLGGDSAVKGVTGMTDEQVRRHWDGLDVDRRRSLILAVVVSCRLRQKGRGVRRTDERHVDVLFRAGDPAKVASI</sequence>
<reference evidence="4" key="1">
    <citation type="journal article" date="2019" name="Int. J. Syst. Evol. Microbiol.">
        <title>The Global Catalogue of Microorganisms (GCM) 10K type strain sequencing project: providing services to taxonomists for standard genome sequencing and annotation.</title>
        <authorList>
            <consortium name="The Broad Institute Genomics Platform"/>
            <consortium name="The Broad Institute Genome Sequencing Center for Infectious Disease"/>
            <person name="Wu L."/>
            <person name="Ma J."/>
        </authorList>
    </citation>
    <scope>NUCLEOTIDE SEQUENCE [LARGE SCALE GENOMIC DNA]</scope>
    <source>
        <strain evidence="4">JCM 3175</strain>
    </source>
</reference>
<dbReference type="Gene3D" id="3.40.50.1390">
    <property type="entry name" value="Resolvase, N-terminal catalytic domain"/>
    <property type="match status" value="1"/>
</dbReference>
<comment type="caution">
    <text evidence="3">The sequence shown here is derived from an EMBL/GenBank/DDBJ whole genome shotgun (WGS) entry which is preliminary data.</text>
</comment>
<feature type="domain" description="Resolvase/invertase-type recombinase catalytic" evidence="1">
    <location>
        <begin position="50"/>
        <end position="192"/>
    </location>
</feature>
<dbReference type="PANTHER" id="PTHR30461">
    <property type="entry name" value="DNA-INVERTASE FROM LAMBDOID PROPHAGE"/>
    <property type="match status" value="1"/>
</dbReference>
<protein>
    <submittedName>
        <fullName evidence="3">Recombinase family protein</fullName>
    </submittedName>
</protein>
<dbReference type="EMBL" id="BAABGU010000028">
    <property type="protein sequence ID" value="GAA4575651.1"/>
    <property type="molecule type" value="Genomic_DNA"/>
</dbReference>
<dbReference type="SUPFAM" id="SSF53041">
    <property type="entry name" value="Resolvase-like"/>
    <property type="match status" value="1"/>
</dbReference>
<evidence type="ECO:0000259" key="1">
    <source>
        <dbReference type="PROSITE" id="PS51736"/>
    </source>
</evidence>
<dbReference type="InterPro" id="IPR038109">
    <property type="entry name" value="DNA_bind_recomb_sf"/>
</dbReference>
<dbReference type="CDD" id="cd00338">
    <property type="entry name" value="Ser_Recombinase"/>
    <property type="match status" value="1"/>
</dbReference>
<accession>A0ABP8STW7</accession>
<evidence type="ECO:0000259" key="2">
    <source>
        <dbReference type="PROSITE" id="PS51737"/>
    </source>
</evidence>
<gene>
    <name evidence="3" type="ORF">GCM10023176_45350</name>
</gene>
<keyword evidence="4" id="KW-1185">Reference proteome</keyword>
<feature type="domain" description="Recombinase" evidence="2">
    <location>
        <begin position="200"/>
        <end position="302"/>
    </location>
</feature>
<dbReference type="InterPro" id="IPR011109">
    <property type="entry name" value="DNA_bind_recombinase_dom"/>
</dbReference>
<dbReference type="Pfam" id="PF07508">
    <property type="entry name" value="Recombinase"/>
    <property type="match status" value="1"/>
</dbReference>
<dbReference type="InterPro" id="IPR050639">
    <property type="entry name" value="SSR_resolvase"/>
</dbReference>
<dbReference type="PROSITE" id="PS51737">
    <property type="entry name" value="RECOMBINASE_DNA_BIND"/>
    <property type="match status" value="1"/>
</dbReference>
<name>A0ABP8STW7_9ACTN</name>
<proteinExistence type="predicted"/>
<organism evidence="3 4">
    <name type="scientific">Micromonospora coerulea</name>
    <dbReference type="NCBI Taxonomy" id="47856"/>
    <lineage>
        <taxon>Bacteria</taxon>
        <taxon>Bacillati</taxon>
        <taxon>Actinomycetota</taxon>
        <taxon>Actinomycetes</taxon>
        <taxon>Micromonosporales</taxon>
        <taxon>Micromonosporaceae</taxon>
        <taxon>Micromonospora</taxon>
    </lineage>
</organism>
<dbReference type="Gene3D" id="3.90.1750.20">
    <property type="entry name" value="Putative Large Serine Recombinase, Chain B, Domain 2"/>
    <property type="match status" value="1"/>
</dbReference>